<comment type="caution">
    <text evidence="3">The sequence shown here is derived from an EMBL/GenBank/DDBJ whole genome shotgun (WGS) entry which is preliminary data.</text>
</comment>
<gene>
    <name evidence="3" type="ORF">ACFQ2J_11100</name>
</gene>
<feature type="compositionally biased region" description="Low complexity" evidence="1">
    <location>
        <begin position="36"/>
        <end position="45"/>
    </location>
</feature>
<evidence type="ECO:0008006" key="5">
    <source>
        <dbReference type="Google" id="ProtNLM"/>
    </source>
</evidence>
<proteinExistence type="predicted"/>
<evidence type="ECO:0000256" key="2">
    <source>
        <dbReference type="SAM" id="SignalP"/>
    </source>
</evidence>
<dbReference type="Proteomes" id="UP001596990">
    <property type="component" value="Unassembled WGS sequence"/>
</dbReference>
<feature type="signal peptide" evidence="2">
    <location>
        <begin position="1"/>
        <end position="30"/>
    </location>
</feature>
<feature type="region of interest" description="Disordered" evidence="1">
    <location>
        <begin position="31"/>
        <end position="62"/>
    </location>
</feature>
<organism evidence="3 4">
    <name type="scientific">Thalassobacillus hwangdonensis</name>
    <dbReference type="NCBI Taxonomy" id="546108"/>
    <lineage>
        <taxon>Bacteria</taxon>
        <taxon>Bacillati</taxon>
        <taxon>Bacillota</taxon>
        <taxon>Bacilli</taxon>
        <taxon>Bacillales</taxon>
        <taxon>Bacillaceae</taxon>
        <taxon>Thalassobacillus</taxon>
    </lineage>
</organism>
<evidence type="ECO:0000256" key="1">
    <source>
        <dbReference type="SAM" id="MobiDB-lite"/>
    </source>
</evidence>
<keyword evidence="2" id="KW-0732">Signal</keyword>
<dbReference type="RefSeq" id="WP_386060072.1">
    <property type="nucleotide sequence ID" value="NZ_JBHTKL010000005.1"/>
</dbReference>
<accession>A0ABW3L570</accession>
<sequence length="291" mass="32390">MFNSSNNFRGFNIIAAFLLIVVLTACNEEAREPANTSDSTSTTSSNEKETTEAGGESDNGVEIPAIQLPEGSDMATADMIGLIVYQGNIYTQTNTEISPEDAKELVGEKLGRTTGTIDEWSEQEDYEKEFASSTGVGDVFAVKGYEPSFRIMMYGDDHAEFYEHLNGITVASGEDVFGKMNMTGNVVSAEYQFYSDWYQSRGNKKPIGDEEVVNTFVEDLNETKPLVRSESNDPIGDLRSDETHKKLYLTLEDGSRVQLTLLEGGYIYYGYGGVYFQMDEAQFSDMWELLE</sequence>
<keyword evidence="4" id="KW-1185">Reference proteome</keyword>
<feature type="chain" id="PRO_5046361321" description="Deacetylase PdaC domain-containing protein" evidence="2">
    <location>
        <begin position="31"/>
        <end position="291"/>
    </location>
</feature>
<dbReference type="EMBL" id="JBHTKL010000005">
    <property type="protein sequence ID" value="MFD1019719.1"/>
    <property type="molecule type" value="Genomic_DNA"/>
</dbReference>
<reference evidence="4" key="1">
    <citation type="journal article" date="2019" name="Int. J. Syst. Evol. Microbiol.">
        <title>The Global Catalogue of Microorganisms (GCM) 10K type strain sequencing project: providing services to taxonomists for standard genome sequencing and annotation.</title>
        <authorList>
            <consortium name="The Broad Institute Genomics Platform"/>
            <consortium name="The Broad Institute Genome Sequencing Center for Infectious Disease"/>
            <person name="Wu L."/>
            <person name="Ma J."/>
        </authorList>
    </citation>
    <scope>NUCLEOTIDE SEQUENCE [LARGE SCALE GENOMIC DNA]</scope>
    <source>
        <strain evidence="4">CCUG 56607</strain>
    </source>
</reference>
<evidence type="ECO:0000313" key="3">
    <source>
        <dbReference type="EMBL" id="MFD1019719.1"/>
    </source>
</evidence>
<name>A0ABW3L570_9BACI</name>
<evidence type="ECO:0000313" key="4">
    <source>
        <dbReference type="Proteomes" id="UP001596990"/>
    </source>
</evidence>
<protein>
    <recommendedName>
        <fullName evidence="5">Deacetylase PdaC domain-containing protein</fullName>
    </recommendedName>
</protein>